<evidence type="ECO:0000256" key="1">
    <source>
        <dbReference type="SAM" id="MobiDB-lite"/>
    </source>
</evidence>
<evidence type="ECO:0000313" key="4">
    <source>
        <dbReference type="EMBL" id="THU80441.1"/>
    </source>
</evidence>
<evidence type="ECO:0000313" key="5">
    <source>
        <dbReference type="Proteomes" id="UP000297245"/>
    </source>
</evidence>
<evidence type="ECO:0008006" key="6">
    <source>
        <dbReference type="Google" id="ProtNLM"/>
    </source>
</evidence>
<proteinExistence type="predicted"/>
<feature type="region of interest" description="Disordered" evidence="1">
    <location>
        <begin position="214"/>
        <end position="236"/>
    </location>
</feature>
<reference evidence="4 5" key="1">
    <citation type="journal article" date="2019" name="Nat. Ecol. Evol.">
        <title>Megaphylogeny resolves global patterns of mushroom evolution.</title>
        <authorList>
            <person name="Varga T."/>
            <person name="Krizsan K."/>
            <person name="Foldi C."/>
            <person name="Dima B."/>
            <person name="Sanchez-Garcia M."/>
            <person name="Sanchez-Ramirez S."/>
            <person name="Szollosi G.J."/>
            <person name="Szarkandi J.G."/>
            <person name="Papp V."/>
            <person name="Albert L."/>
            <person name="Andreopoulos W."/>
            <person name="Angelini C."/>
            <person name="Antonin V."/>
            <person name="Barry K.W."/>
            <person name="Bougher N.L."/>
            <person name="Buchanan P."/>
            <person name="Buyck B."/>
            <person name="Bense V."/>
            <person name="Catcheside P."/>
            <person name="Chovatia M."/>
            <person name="Cooper J."/>
            <person name="Damon W."/>
            <person name="Desjardin D."/>
            <person name="Finy P."/>
            <person name="Geml J."/>
            <person name="Haridas S."/>
            <person name="Hughes K."/>
            <person name="Justo A."/>
            <person name="Karasinski D."/>
            <person name="Kautmanova I."/>
            <person name="Kiss B."/>
            <person name="Kocsube S."/>
            <person name="Kotiranta H."/>
            <person name="LaButti K.M."/>
            <person name="Lechner B.E."/>
            <person name="Liimatainen K."/>
            <person name="Lipzen A."/>
            <person name="Lukacs Z."/>
            <person name="Mihaltcheva S."/>
            <person name="Morgado L.N."/>
            <person name="Niskanen T."/>
            <person name="Noordeloos M.E."/>
            <person name="Ohm R.A."/>
            <person name="Ortiz-Santana B."/>
            <person name="Ovrebo C."/>
            <person name="Racz N."/>
            <person name="Riley R."/>
            <person name="Savchenko A."/>
            <person name="Shiryaev A."/>
            <person name="Soop K."/>
            <person name="Spirin V."/>
            <person name="Szebenyi C."/>
            <person name="Tomsovsky M."/>
            <person name="Tulloss R.E."/>
            <person name="Uehling J."/>
            <person name="Grigoriev I.V."/>
            <person name="Vagvolgyi C."/>
            <person name="Papp T."/>
            <person name="Martin F.M."/>
            <person name="Miettinen O."/>
            <person name="Hibbett D.S."/>
            <person name="Nagy L.G."/>
        </authorList>
    </citation>
    <scope>NUCLEOTIDE SEQUENCE [LARGE SCALE GENOMIC DNA]</scope>
    <source>
        <strain evidence="4 5">CBS 962.96</strain>
    </source>
</reference>
<dbReference type="Proteomes" id="UP000297245">
    <property type="component" value="Unassembled WGS sequence"/>
</dbReference>
<feature type="chain" id="PRO_5020216892" description="G-protein coupled receptors family 1 profile domain-containing protein" evidence="3">
    <location>
        <begin position="23"/>
        <end position="236"/>
    </location>
</feature>
<name>A0A4S8KX87_DENBC</name>
<organism evidence="4 5">
    <name type="scientific">Dendrothele bispora (strain CBS 962.96)</name>
    <dbReference type="NCBI Taxonomy" id="1314807"/>
    <lineage>
        <taxon>Eukaryota</taxon>
        <taxon>Fungi</taxon>
        <taxon>Dikarya</taxon>
        <taxon>Basidiomycota</taxon>
        <taxon>Agaricomycotina</taxon>
        <taxon>Agaricomycetes</taxon>
        <taxon>Agaricomycetidae</taxon>
        <taxon>Agaricales</taxon>
        <taxon>Agaricales incertae sedis</taxon>
        <taxon>Dendrothele</taxon>
    </lineage>
</organism>
<sequence>MATAGAILAVIISVRFSNLLLGSISNCERNMTCVADLILILRCYIVWEYQKRVLIITAIISITNNAEAFVAWGLSIRSNSTGILDSANTIQPVVQEYPVVPVYPLIFLFINLSVNLVLSLMIAWRVWKTQRVAKKILGTELRRTYSLESGILYFVAILVCEVLQWTSRSPSIGSLLWCILLQVAAIAPTMITVRAGLGVNRDNVHATVLSTFHANPGPGPDTEEGLSNALEQHDQV</sequence>
<keyword evidence="3" id="KW-0732">Signal</keyword>
<gene>
    <name evidence="4" type="ORF">K435DRAFT_809878</name>
</gene>
<feature type="transmembrane region" description="Helical" evidence="2">
    <location>
        <begin position="145"/>
        <end position="166"/>
    </location>
</feature>
<keyword evidence="2" id="KW-0472">Membrane</keyword>
<protein>
    <recommendedName>
        <fullName evidence="6">G-protein coupled receptors family 1 profile domain-containing protein</fullName>
    </recommendedName>
</protein>
<dbReference type="AlphaFoldDB" id="A0A4S8KX87"/>
<feature type="transmembrane region" description="Helical" evidence="2">
    <location>
        <begin position="172"/>
        <end position="193"/>
    </location>
</feature>
<keyword evidence="2" id="KW-1133">Transmembrane helix</keyword>
<keyword evidence="5" id="KW-1185">Reference proteome</keyword>
<accession>A0A4S8KX87</accession>
<evidence type="ECO:0000256" key="3">
    <source>
        <dbReference type="SAM" id="SignalP"/>
    </source>
</evidence>
<evidence type="ECO:0000256" key="2">
    <source>
        <dbReference type="SAM" id="Phobius"/>
    </source>
</evidence>
<feature type="transmembrane region" description="Helical" evidence="2">
    <location>
        <begin position="102"/>
        <end position="124"/>
    </location>
</feature>
<keyword evidence="2" id="KW-0812">Transmembrane</keyword>
<dbReference type="EMBL" id="ML179904">
    <property type="protein sequence ID" value="THU80441.1"/>
    <property type="molecule type" value="Genomic_DNA"/>
</dbReference>
<feature type="signal peptide" evidence="3">
    <location>
        <begin position="1"/>
        <end position="22"/>
    </location>
</feature>